<evidence type="ECO:0000256" key="3">
    <source>
        <dbReference type="ARBA" id="ARBA00006601"/>
    </source>
</evidence>
<dbReference type="AlphaFoldDB" id="A0A432VTF2"/>
<keyword evidence="15" id="KW-1185">Reference proteome</keyword>
<feature type="binding site" evidence="11">
    <location>
        <position position="197"/>
    </location>
    <ligand>
        <name>substrate</name>
    </ligand>
</feature>
<dbReference type="RefSeq" id="WP_126767748.1">
    <property type="nucleotide sequence ID" value="NZ_PIPJ01000007.1"/>
</dbReference>
<dbReference type="InterPro" id="IPR036220">
    <property type="entry name" value="UDP-Glc/GDP-Man_DH_C_sf"/>
</dbReference>
<gene>
    <name evidence="14" type="ORF">CWE08_09395</name>
</gene>
<comment type="pathway">
    <text evidence="2">Bacterial outer membrane biogenesis; lipopolysaccharide biosynthesis.</text>
</comment>
<comment type="caution">
    <text evidence="14">The sequence shown here is derived from an EMBL/GenBank/DDBJ whole genome shotgun (WGS) entry which is preliminary data.</text>
</comment>
<dbReference type="InterPro" id="IPR013328">
    <property type="entry name" value="6PGD_dom2"/>
</dbReference>
<dbReference type="InterPro" id="IPR028357">
    <property type="entry name" value="UDPglc_DH_bac"/>
</dbReference>
<evidence type="ECO:0000256" key="9">
    <source>
        <dbReference type="PIRNR" id="PIRNR000124"/>
    </source>
</evidence>
<dbReference type="SUPFAM" id="SSF51735">
    <property type="entry name" value="NAD(P)-binding Rossmann-fold domains"/>
    <property type="match status" value="1"/>
</dbReference>
<feature type="binding site" evidence="11">
    <location>
        <begin position="242"/>
        <end position="246"/>
    </location>
    <ligand>
        <name>substrate</name>
    </ligand>
</feature>
<proteinExistence type="inferred from homology"/>
<feature type="binding site" evidence="11">
    <location>
        <position position="388"/>
    </location>
    <ligand>
        <name>substrate</name>
    </ligand>
</feature>
<dbReference type="GO" id="GO:0003979">
    <property type="term" value="F:UDP-glucose 6-dehydrogenase activity"/>
    <property type="evidence" value="ECO:0007669"/>
    <property type="project" value="UniProtKB-EC"/>
</dbReference>
<evidence type="ECO:0000256" key="8">
    <source>
        <dbReference type="ARBA" id="ARBA00047473"/>
    </source>
</evidence>
<dbReference type="SUPFAM" id="SSF52413">
    <property type="entry name" value="UDP-glucose/GDP-mannose dehydrogenase C-terminal domain"/>
    <property type="match status" value="1"/>
</dbReference>
<name>A0A432VTF2_9GAMM</name>
<dbReference type="EC" id="1.1.1.22" evidence="4 9"/>
<evidence type="ECO:0000256" key="10">
    <source>
        <dbReference type="PIRSR" id="PIRSR500134-1"/>
    </source>
</evidence>
<keyword evidence="6 9" id="KW-0560">Oxidoreductase</keyword>
<dbReference type="PIRSF" id="PIRSF500134">
    <property type="entry name" value="UDPglc_DH_bac"/>
    <property type="match status" value="1"/>
</dbReference>
<evidence type="ECO:0000256" key="1">
    <source>
        <dbReference type="ARBA" id="ARBA00004701"/>
    </source>
</evidence>
<evidence type="ECO:0000256" key="4">
    <source>
        <dbReference type="ARBA" id="ARBA00012954"/>
    </source>
</evidence>
<dbReference type="Gene3D" id="1.10.1040.10">
    <property type="entry name" value="N-(1-d-carboxylethyl)-l-norvaline Dehydrogenase, domain 2"/>
    <property type="match status" value="1"/>
</dbReference>
<feature type="active site" description="Nucleophile" evidence="10">
    <location>
        <position position="253"/>
    </location>
</feature>
<evidence type="ECO:0000313" key="15">
    <source>
        <dbReference type="Proteomes" id="UP000288395"/>
    </source>
</evidence>
<dbReference type="NCBIfam" id="TIGR03026">
    <property type="entry name" value="NDP-sugDHase"/>
    <property type="match status" value="1"/>
</dbReference>
<dbReference type="InterPro" id="IPR014026">
    <property type="entry name" value="UDP-Glc/GDP-Man_DH_dimer"/>
</dbReference>
<dbReference type="InterPro" id="IPR017476">
    <property type="entry name" value="UDP-Glc/GDP-Man"/>
</dbReference>
<keyword evidence="7 9" id="KW-0520">NAD</keyword>
<evidence type="ECO:0000259" key="13">
    <source>
        <dbReference type="SMART" id="SM00984"/>
    </source>
</evidence>
<dbReference type="GO" id="GO:0051287">
    <property type="term" value="F:NAD binding"/>
    <property type="evidence" value="ECO:0007669"/>
    <property type="project" value="InterPro"/>
</dbReference>
<feature type="binding site" evidence="12">
    <location>
        <position position="29"/>
    </location>
    <ligand>
        <name>NAD(+)</name>
        <dbReference type="ChEBI" id="CHEBI:57540"/>
    </ligand>
</feature>
<dbReference type="GO" id="GO:0006065">
    <property type="term" value="P:UDP-glucuronate biosynthetic process"/>
    <property type="evidence" value="ECO:0007669"/>
    <property type="project" value="UniProtKB-UniPathway"/>
</dbReference>
<feature type="binding site" evidence="11">
    <location>
        <begin position="142"/>
        <end position="145"/>
    </location>
    <ligand>
        <name>substrate</name>
    </ligand>
</feature>
<feature type="binding site" evidence="12">
    <location>
        <position position="118"/>
    </location>
    <ligand>
        <name>NAD(+)</name>
        <dbReference type="ChEBI" id="CHEBI:57540"/>
    </ligand>
</feature>
<dbReference type="SUPFAM" id="SSF48179">
    <property type="entry name" value="6-phosphogluconate dehydrogenase C-terminal domain-like"/>
    <property type="match status" value="1"/>
</dbReference>
<evidence type="ECO:0000256" key="2">
    <source>
        <dbReference type="ARBA" id="ARBA00004756"/>
    </source>
</evidence>
<reference evidence="15" key="1">
    <citation type="journal article" date="2018" name="Front. Microbiol.">
        <title>Genome-Based Analysis Reveals the Taxonomy and Diversity of the Family Idiomarinaceae.</title>
        <authorList>
            <person name="Liu Y."/>
            <person name="Lai Q."/>
            <person name="Shao Z."/>
        </authorList>
    </citation>
    <scope>NUCLEOTIDE SEQUENCE [LARGE SCALE GENOMIC DNA]</scope>
    <source>
        <strain evidence="15">GBPy7</strain>
    </source>
</reference>
<dbReference type="FunFam" id="3.40.50.720:FF:000297">
    <property type="entry name" value="UDP-glucose 6-dehydrogenase"/>
    <property type="match status" value="1"/>
</dbReference>
<feature type="binding site" evidence="12">
    <location>
        <position position="314"/>
    </location>
    <ligand>
        <name>NAD(+)</name>
        <dbReference type="ChEBI" id="CHEBI:57540"/>
    </ligand>
</feature>
<comment type="pathway">
    <text evidence="1">Nucleotide-sugar biosynthesis; UDP-alpha-D-glucuronate biosynthesis; UDP-alpha-D-glucuronate from UDP-alpha-D-glucose: step 1/1.</text>
</comment>
<comment type="similarity">
    <text evidence="3 9">Belongs to the UDP-glucose/GDP-mannose dehydrogenase family.</text>
</comment>
<feature type="domain" description="UDP-glucose/GDP-mannose dehydrogenase C-terminal" evidence="13">
    <location>
        <begin position="300"/>
        <end position="387"/>
    </location>
</feature>
<dbReference type="SMART" id="SM00984">
    <property type="entry name" value="UDPG_MGDP_dh_C"/>
    <property type="match status" value="1"/>
</dbReference>
<dbReference type="EMBL" id="PIPJ01000007">
    <property type="protein sequence ID" value="RUO19636.1"/>
    <property type="molecule type" value="Genomic_DNA"/>
</dbReference>
<feature type="binding site" evidence="12">
    <location>
        <position position="34"/>
    </location>
    <ligand>
        <name>NAD(+)</name>
        <dbReference type="ChEBI" id="CHEBI:57540"/>
    </ligand>
</feature>
<dbReference type="InterPro" id="IPR001732">
    <property type="entry name" value="UDP-Glc/GDP-Man_DH_N"/>
</dbReference>
<feature type="binding site" evidence="11">
    <location>
        <position position="306"/>
    </location>
    <ligand>
        <name>substrate</name>
    </ligand>
</feature>
<comment type="catalytic activity">
    <reaction evidence="8 9">
        <text>UDP-alpha-D-glucose + 2 NAD(+) + H2O = UDP-alpha-D-glucuronate + 2 NADH + 3 H(+)</text>
        <dbReference type="Rhea" id="RHEA:23596"/>
        <dbReference type="ChEBI" id="CHEBI:15377"/>
        <dbReference type="ChEBI" id="CHEBI:15378"/>
        <dbReference type="ChEBI" id="CHEBI:57540"/>
        <dbReference type="ChEBI" id="CHEBI:57945"/>
        <dbReference type="ChEBI" id="CHEBI:58052"/>
        <dbReference type="ChEBI" id="CHEBI:58885"/>
        <dbReference type="EC" id="1.1.1.22"/>
    </reaction>
</comment>
<evidence type="ECO:0000256" key="6">
    <source>
        <dbReference type="ARBA" id="ARBA00023002"/>
    </source>
</evidence>
<dbReference type="InterPro" id="IPR036291">
    <property type="entry name" value="NAD(P)-bd_dom_sf"/>
</dbReference>
<dbReference type="PIRSF" id="PIRSF000124">
    <property type="entry name" value="UDPglc_GDPman_dh"/>
    <property type="match status" value="1"/>
</dbReference>
<evidence type="ECO:0000256" key="7">
    <source>
        <dbReference type="ARBA" id="ARBA00023027"/>
    </source>
</evidence>
<feature type="binding site" evidence="12">
    <location>
        <position position="256"/>
    </location>
    <ligand>
        <name>NAD(+)</name>
        <dbReference type="ChEBI" id="CHEBI:57540"/>
    </ligand>
</feature>
<feature type="binding site" evidence="12">
    <location>
        <position position="83"/>
    </location>
    <ligand>
        <name>NAD(+)</name>
        <dbReference type="ChEBI" id="CHEBI:57540"/>
    </ligand>
</feature>
<dbReference type="Proteomes" id="UP000288395">
    <property type="component" value="Unassembled WGS sequence"/>
</dbReference>
<evidence type="ECO:0000256" key="12">
    <source>
        <dbReference type="PIRSR" id="PIRSR500134-3"/>
    </source>
</evidence>
<dbReference type="OrthoDB" id="9803238at2"/>
<feature type="binding site" evidence="11">
    <location>
        <position position="307"/>
    </location>
    <ligand>
        <name>substrate</name>
    </ligand>
</feature>
<dbReference type="Pfam" id="PF00984">
    <property type="entry name" value="UDPG_MGDP_dh"/>
    <property type="match status" value="1"/>
</dbReference>
<dbReference type="PANTHER" id="PTHR43750:SF2">
    <property type="entry name" value="UDP-GLUCOSE 6-DEHYDROGENASE"/>
    <property type="match status" value="1"/>
</dbReference>
<feature type="binding site" evidence="12">
    <location>
        <position position="145"/>
    </location>
    <ligand>
        <name>NAD(+)</name>
        <dbReference type="ChEBI" id="CHEBI:57540"/>
    </ligand>
</feature>
<accession>A0A432VTF2</accession>
<evidence type="ECO:0000256" key="11">
    <source>
        <dbReference type="PIRSR" id="PIRSR500134-2"/>
    </source>
</evidence>
<dbReference type="PANTHER" id="PTHR43750">
    <property type="entry name" value="UDP-GLUCOSE 6-DEHYDROGENASE TUAD"/>
    <property type="match status" value="1"/>
</dbReference>
<evidence type="ECO:0000313" key="14">
    <source>
        <dbReference type="EMBL" id="RUO19636.1"/>
    </source>
</evidence>
<sequence length="388" mass="43384">MKIAVAGTGYVGLSNAVLLAQHNEVYALDIVPERVAMLNHKKSPIVDKDIERFLASKPLYLNATLDKAEAYAGASYVIIATPTDYDPQTNYFNTESVEAVISDVLAINPSAVMIIKSTIPVGYTKELRAKFNTENIIFSPEFLREGLALHDNLYPSRIIVGEKSERAETFAKLLQQGAIKKDIDVLFTDSTEAEAIKLFANTYLAMRVAYFNELDTYAEAHGLDSKQIIEGVCLDPRIGNHYNNPSFGYGGYCLPKDTKQLLANYDEVPQNMVRAIVDANRTRKDFIADAIIARKPKVVGVYRLVMKTGSDNFRASAIQGVMKRIKAKGIEVVVFEPALKEESFYNSRVIRDFNEFKQMSDVIISNRNSKDLSDVAEKVYTRDLFNSD</sequence>
<dbReference type="Pfam" id="PF03721">
    <property type="entry name" value="UDPG_MGDP_dh_N"/>
    <property type="match status" value="1"/>
</dbReference>
<dbReference type="GO" id="GO:0000271">
    <property type="term" value="P:polysaccharide biosynthetic process"/>
    <property type="evidence" value="ECO:0007669"/>
    <property type="project" value="InterPro"/>
</dbReference>
<feature type="binding site" evidence="11">
    <location>
        <position position="250"/>
    </location>
    <ligand>
        <name>substrate</name>
    </ligand>
</feature>
<protein>
    <recommendedName>
        <fullName evidence="5 9">UDP-glucose 6-dehydrogenase</fullName>
        <ecNumber evidence="4 9">1.1.1.22</ecNumber>
    </recommendedName>
</protein>
<dbReference type="InterPro" id="IPR008927">
    <property type="entry name" value="6-PGluconate_DH-like_C_sf"/>
</dbReference>
<dbReference type="FunFam" id="3.40.50.720:FF:000400">
    <property type="entry name" value="UDP-glucose 6-dehydrogenase"/>
    <property type="match status" value="1"/>
</dbReference>
<evidence type="ECO:0000256" key="5">
    <source>
        <dbReference type="ARBA" id="ARBA00015132"/>
    </source>
</evidence>
<dbReference type="Gene3D" id="3.40.50.720">
    <property type="entry name" value="NAD(P)-binding Rossmann-like Domain"/>
    <property type="match status" value="2"/>
</dbReference>
<dbReference type="InterPro" id="IPR014027">
    <property type="entry name" value="UDP-Glc/GDP-Man_DH_C"/>
</dbReference>
<organism evidence="14 15">
    <name type="scientific">Aliidiomarina iranensis</name>
    <dbReference type="NCBI Taxonomy" id="1434071"/>
    <lineage>
        <taxon>Bacteria</taxon>
        <taxon>Pseudomonadati</taxon>
        <taxon>Pseudomonadota</taxon>
        <taxon>Gammaproteobacteria</taxon>
        <taxon>Alteromonadales</taxon>
        <taxon>Idiomarinaceae</taxon>
        <taxon>Aliidiomarina</taxon>
    </lineage>
</organism>
<dbReference type="FunFam" id="1.10.1040.10:FF:000026">
    <property type="entry name" value="UDP-glucose 6-dehydrogenase"/>
    <property type="match status" value="1"/>
</dbReference>
<dbReference type="UniPathway" id="UPA00038">
    <property type="reaction ID" value="UER00491"/>
</dbReference>